<feature type="region of interest" description="Disordered" evidence="1">
    <location>
        <begin position="63"/>
        <end position="82"/>
    </location>
</feature>
<comment type="caution">
    <text evidence="2">The sequence shown here is derived from an EMBL/GenBank/DDBJ whole genome shotgun (WGS) entry which is preliminary data.</text>
</comment>
<gene>
    <name evidence="2" type="ORF">Y1Q_0013074</name>
</gene>
<feature type="region of interest" description="Disordered" evidence="1">
    <location>
        <begin position="1"/>
        <end position="22"/>
    </location>
</feature>
<organism evidence="2 3">
    <name type="scientific">Alligator mississippiensis</name>
    <name type="common">American alligator</name>
    <dbReference type="NCBI Taxonomy" id="8496"/>
    <lineage>
        <taxon>Eukaryota</taxon>
        <taxon>Metazoa</taxon>
        <taxon>Chordata</taxon>
        <taxon>Craniata</taxon>
        <taxon>Vertebrata</taxon>
        <taxon>Euteleostomi</taxon>
        <taxon>Archelosauria</taxon>
        <taxon>Archosauria</taxon>
        <taxon>Crocodylia</taxon>
        <taxon>Alligatoridae</taxon>
        <taxon>Alligatorinae</taxon>
        <taxon>Alligator</taxon>
    </lineage>
</organism>
<evidence type="ECO:0000256" key="1">
    <source>
        <dbReference type="SAM" id="MobiDB-lite"/>
    </source>
</evidence>
<keyword evidence="3" id="KW-1185">Reference proteome</keyword>
<evidence type="ECO:0000313" key="2">
    <source>
        <dbReference type="EMBL" id="KYO44589.1"/>
    </source>
</evidence>
<dbReference type="EMBL" id="AKHW03000708">
    <property type="protein sequence ID" value="KYO44589.1"/>
    <property type="molecule type" value="Genomic_DNA"/>
</dbReference>
<feature type="compositionally biased region" description="Basic and acidic residues" evidence="1">
    <location>
        <begin position="7"/>
        <end position="18"/>
    </location>
</feature>
<dbReference type="Proteomes" id="UP000050525">
    <property type="component" value="Unassembled WGS sequence"/>
</dbReference>
<dbReference type="AlphaFoldDB" id="A0A151P6R0"/>
<accession>A0A151P6R0</accession>
<evidence type="ECO:0000313" key="3">
    <source>
        <dbReference type="Proteomes" id="UP000050525"/>
    </source>
</evidence>
<protein>
    <submittedName>
        <fullName evidence="2">Uncharacterized protein</fullName>
    </submittedName>
</protein>
<name>A0A151P6R0_ALLMI</name>
<sequence>MPARCLDLPRRPAQKENGDSETSLDLCSCEGWLGAWGQLEGGVWGGQGHNSACPCRGIHPHEVMTAPHRPTQGRAQGRPKRHQRVWRCRQFLRRCQQRSLMQGLLLPL</sequence>
<reference evidence="2 3" key="1">
    <citation type="journal article" date="2012" name="Genome Biol.">
        <title>Sequencing three crocodilian genomes to illuminate the evolution of archosaurs and amniotes.</title>
        <authorList>
            <person name="St John J.A."/>
            <person name="Braun E.L."/>
            <person name="Isberg S.R."/>
            <person name="Miles L.G."/>
            <person name="Chong A.Y."/>
            <person name="Gongora J."/>
            <person name="Dalzell P."/>
            <person name="Moran C."/>
            <person name="Bed'hom B."/>
            <person name="Abzhanov A."/>
            <person name="Burgess S.C."/>
            <person name="Cooksey A.M."/>
            <person name="Castoe T.A."/>
            <person name="Crawford N.G."/>
            <person name="Densmore L.D."/>
            <person name="Drew J.C."/>
            <person name="Edwards S.V."/>
            <person name="Faircloth B.C."/>
            <person name="Fujita M.K."/>
            <person name="Greenwold M.J."/>
            <person name="Hoffmann F.G."/>
            <person name="Howard J.M."/>
            <person name="Iguchi T."/>
            <person name="Janes D.E."/>
            <person name="Khan S.Y."/>
            <person name="Kohno S."/>
            <person name="de Koning A.J."/>
            <person name="Lance S.L."/>
            <person name="McCarthy F.M."/>
            <person name="McCormack J.E."/>
            <person name="Merchant M.E."/>
            <person name="Peterson D.G."/>
            <person name="Pollock D.D."/>
            <person name="Pourmand N."/>
            <person name="Raney B.J."/>
            <person name="Roessler K.A."/>
            <person name="Sanford J.R."/>
            <person name="Sawyer R.H."/>
            <person name="Schmidt C.J."/>
            <person name="Triplett E.W."/>
            <person name="Tuberville T.D."/>
            <person name="Venegas-Anaya M."/>
            <person name="Howard J.T."/>
            <person name="Jarvis E.D."/>
            <person name="Guillette L.J.Jr."/>
            <person name="Glenn T.C."/>
            <person name="Green R.E."/>
            <person name="Ray D.A."/>
        </authorList>
    </citation>
    <scope>NUCLEOTIDE SEQUENCE [LARGE SCALE GENOMIC DNA]</scope>
    <source>
        <strain evidence="2">KSC_2009_1</strain>
    </source>
</reference>
<proteinExistence type="predicted"/>